<evidence type="ECO:0000256" key="1">
    <source>
        <dbReference type="SAM" id="MobiDB-lite"/>
    </source>
</evidence>
<protein>
    <submittedName>
        <fullName evidence="2">Uncharacterized protein</fullName>
    </submittedName>
</protein>
<accession>A0A9P0TM08</accession>
<evidence type="ECO:0000313" key="2">
    <source>
        <dbReference type="EMBL" id="CAH4034194.1"/>
    </source>
</evidence>
<keyword evidence="3" id="KW-1185">Reference proteome</keyword>
<comment type="caution">
    <text evidence="2">The sequence shown here is derived from an EMBL/GenBank/DDBJ whole genome shotgun (WGS) entry which is preliminary data.</text>
</comment>
<organism evidence="2 3">
    <name type="scientific">Pieris brassicae</name>
    <name type="common">White butterfly</name>
    <name type="synonym">Large white butterfly</name>
    <dbReference type="NCBI Taxonomy" id="7116"/>
    <lineage>
        <taxon>Eukaryota</taxon>
        <taxon>Metazoa</taxon>
        <taxon>Ecdysozoa</taxon>
        <taxon>Arthropoda</taxon>
        <taxon>Hexapoda</taxon>
        <taxon>Insecta</taxon>
        <taxon>Pterygota</taxon>
        <taxon>Neoptera</taxon>
        <taxon>Endopterygota</taxon>
        <taxon>Lepidoptera</taxon>
        <taxon>Glossata</taxon>
        <taxon>Ditrysia</taxon>
        <taxon>Papilionoidea</taxon>
        <taxon>Pieridae</taxon>
        <taxon>Pierinae</taxon>
        <taxon>Pieris</taxon>
    </lineage>
</organism>
<proteinExistence type="predicted"/>
<sequence>MKNHISGAVGRADWYSYTKETNRRWPGLHWHSHLVGFDRETRVCQLPPSTSRAAAVTEGKPAPVPPYIPNRRWHSPERTAHKTGGTPYCKLPFTCGTLAVPTSFTYSVVST</sequence>
<evidence type="ECO:0000313" key="3">
    <source>
        <dbReference type="Proteomes" id="UP001152562"/>
    </source>
</evidence>
<feature type="region of interest" description="Disordered" evidence="1">
    <location>
        <begin position="52"/>
        <end position="81"/>
    </location>
</feature>
<dbReference type="AlphaFoldDB" id="A0A9P0TM08"/>
<name>A0A9P0TM08_PIEBR</name>
<dbReference type="Proteomes" id="UP001152562">
    <property type="component" value="Unassembled WGS sequence"/>
</dbReference>
<reference evidence="2" key="1">
    <citation type="submission" date="2022-05" db="EMBL/GenBank/DDBJ databases">
        <authorList>
            <person name="Okamura Y."/>
        </authorList>
    </citation>
    <scope>NUCLEOTIDE SEQUENCE</scope>
</reference>
<gene>
    <name evidence="2" type="ORF">PIBRA_LOCUS10402</name>
</gene>
<dbReference type="EMBL" id="CALOZG010000040">
    <property type="protein sequence ID" value="CAH4034194.1"/>
    <property type="molecule type" value="Genomic_DNA"/>
</dbReference>